<name>A0A401ZAN9_9CHLR</name>
<proteinExistence type="predicted"/>
<evidence type="ECO:0000259" key="1">
    <source>
        <dbReference type="PROSITE" id="PS51387"/>
    </source>
</evidence>
<dbReference type="InterPro" id="IPR036318">
    <property type="entry name" value="FAD-bd_PCMH-like_sf"/>
</dbReference>
<feature type="domain" description="FAD-binding PCMH-type" evidence="1">
    <location>
        <begin position="1"/>
        <end position="197"/>
    </location>
</feature>
<dbReference type="InterPro" id="IPR051312">
    <property type="entry name" value="Diverse_Substr_Oxidored"/>
</dbReference>
<dbReference type="Pfam" id="PF03450">
    <property type="entry name" value="CO_deh_flav_C"/>
    <property type="match status" value="1"/>
</dbReference>
<dbReference type="Gene3D" id="3.30.390.50">
    <property type="entry name" value="CO dehydrogenase flavoprotein, C-terminal domain"/>
    <property type="match status" value="1"/>
</dbReference>
<keyword evidence="3" id="KW-1185">Reference proteome</keyword>
<dbReference type="SUPFAM" id="SSF56176">
    <property type="entry name" value="FAD-binding/transporter-associated domain-like"/>
    <property type="match status" value="1"/>
</dbReference>
<evidence type="ECO:0000313" key="2">
    <source>
        <dbReference type="EMBL" id="GCE03858.1"/>
    </source>
</evidence>
<gene>
    <name evidence="2" type="ORF">KDAU_11870</name>
</gene>
<dbReference type="Pfam" id="PF00941">
    <property type="entry name" value="FAD_binding_5"/>
    <property type="match status" value="1"/>
</dbReference>
<sequence length="322" mass="34624">MLSELIEYHWAENIDDVLLLLGRLDVKTVPLAGGTYLLGLQDDSIEAVVDLRDLELASISEDARGIHIGAMTTLQQMVDEPLLRDFATGLLARSAYASSSSRLIRNSATIGGTIATGGASQADLLTALVALEAEVVVRSGSKSQIDLSGGTYDRPGLALSGVVYKGKQERRIPCQEVAIERRPAELIVEVIVPRPALSSGTSLMRVSRTAADVALLNAAALVEIEDKVYRKVRLALGGASMEPVRLYGVEQLLEGQPIMNPLNSQRLLTTLQEGMTMFRPPADVRASSSYRRVSGMGLAYRALEEAMNVASWRGMVSSERGG</sequence>
<dbReference type="InterPro" id="IPR002346">
    <property type="entry name" value="Mopterin_DH_FAD-bd"/>
</dbReference>
<dbReference type="AlphaFoldDB" id="A0A401ZAN9"/>
<organism evidence="2 3">
    <name type="scientific">Dictyobacter aurantiacus</name>
    <dbReference type="NCBI Taxonomy" id="1936993"/>
    <lineage>
        <taxon>Bacteria</taxon>
        <taxon>Bacillati</taxon>
        <taxon>Chloroflexota</taxon>
        <taxon>Ktedonobacteria</taxon>
        <taxon>Ktedonobacterales</taxon>
        <taxon>Dictyobacteraceae</taxon>
        <taxon>Dictyobacter</taxon>
    </lineage>
</organism>
<protein>
    <recommendedName>
        <fullName evidence="1">FAD-binding PCMH-type domain-containing protein</fullName>
    </recommendedName>
</protein>
<dbReference type="InterPro" id="IPR005107">
    <property type="entry name" value="CO_DH_flav_C"/>
</dbReference>
<dbReference type="PROSITE" id="PS51387">
    <property type="entry name" value="FAD_PCMH"/>
    <property type="match status" value="1"/>
</dbReference>
<evidence type="ECO:0000313" key="3">
    <source>
        <dbReference type="Proteomes" id="UP000287224"/>
    </source>
</evidence>
<dbReference type="InterPro" id="IPR016166">
    <property type="entry name" value="FAD-bd_PCMH"/>
</dbReference>
<comment type="caution">
    <text evidence="2">The sequence shown here is derived from an EMBL/GenBank/DDBJ whole genome shotgun (WGS) entry which is preliminary data.</text>
</comment>
<dbReference type="EMBL" id="BIFQ01000001">
    <property type="protein sequence ID" value="GCE03858.1"/>
    <property type="molecule type" value="Genomic_DNA"/>
</dbReference>
<dbReference type="SUPFAM" id="SSF55447">
    <property type="entry name" value="CO dehydrogenase flavoprotein C-terminal domain-like"/>
    <property type="match status" value="1"/>
</dbReference>
<dbReference type="PANTHER" id="PTHR42659:SF9">
    <property type="entry name" value="XANTHINE DEHYDROGENASE FAD-BINDING SUBUNIT XDHB-RELATED"/>
    <property type="match status" value="1"/>
</dbReference>
<dbReference type="InterPro" id="IPR016169">
    <property type="entry name" value="FAD-bd_PCMH_sub2"/>
</dbReference>
<dbReference type="Proteomes" id="UP000287224">
    <property type="component" value="Unassembled WGS sequence"/>
</dbReference>
<dbReference type="InterPro" id="IPR036683">
    <property type="entry name" value="CO_DH_flav_C_dom_sf"/>
</dbReference>
<reference evidence="3" key="1">
    <citation type="submission" date="2018-12" db="EMBL/GenBank/DDBJ databases">
        <title>Tengunoibacter tsumagoiensis gen. nov., sp. nov., Dictyobacter kobayashii sp. nov., D. alpinus sp. nov., and D. joshuensis sp. nov. and description of Dictyobacteraceae fam. nov. within the order Ktedonobacterales isolated from Tengu-no-mugimeshi.</title>
        <authorList>
            <person name="Wang C.M."/>
            <person name="Zheng Y."/>
            <person name="Sakai Y."/>
            <person name="Toyoda A."/>
            <person name="Minakuchi Y."/>
            <person name="Abe K."/>
            <person name="Yokota A."/>
            <person name="Yabe S."/>
        </authorList>
    </citation>
    <scope>NUCLEOTIDE SEQUENCE [LARGE SCALE GENOMIC DNA]</scope>
    <source>
        <strain evidence="3">S-27</strain>
    </source>
</reference>
<accession>A0A401ZAN9</accession>
<dbReference type="GO" id="GO:0071949">
    <property type="term" value="F:FAD binding"/>
    <property type="evidence" value="ECO:0007669"/>
    <property type="project" value="InterPro"/>
</dbReference>
<dbReference type="Gene3D" id="3.30.465.10">
    <property type="match status" value="1"/>
</dbReference>
<dbReference type="OrthoDB" id="150883at2"/>
<dbReference type="PANTHER" id="PTHR42659">
    <property type="entry name" value="XANTHINE DEHYDROGENASE SUBUNIT C-RELATED"/>
    <property type="match status" value="1"/>
</dbReference>
<dbReference type="GO" id="GO:0016491">
    <property type="term" value="F:oxidoreductase activity"/>
    <property type="evidence" value="ECO:0007669"/>
    <property type="project" value="InterPro"/>
</dbReference>
<dbReference type="SMART" id="SM01092">
    <property type="entry name" value="CO_deh_flav_C"/>
    <property type="match status" value="1"/>
</dbReference>
<dbReference type="RefSeq" id="WP_160145671.1">
    <property type="nucleotide sequence ID" value="NZ_BIFQ01000001.1"/>
</dbReference>